<dbReference type="AlphaFoldDB" id="A1WSF7"/>
<keyword evidence="3" id="KW-0804">Transcription</keyword>
<name>A1WSF7_VEREI</name>
<protein>
    <submittedName>
        <fullName evidence="5">Putative transcriptional regulator, Crp/Fnr family</fullName>
    </submittedName>
</protein>
<evidence type="ECO:0000313" key="6">
    <source>
        <dbReference type="Proteomes" id="UP000000374"/>
    </source>
</evidence>
<evidence type="ECO:0000259" key="4">
    <source>
        <dbReference type="PROSITE" id="PS51063"/>
    </source>
</evidence>
<evidence type="ECO:0000256" key="1">
    <source>
        <dbReference type="ARBA" id="ARBA00023015"/>
    </source>
</evidence>
<dbReference type="KEGG" id="vei:Veis_4874"/>
<dbReference type="GO" id="GO:0003677">
    <property type="term" value="F:DNA binding"/>
    <property type="evidence" value="ECO:0007669"/>
    <property type="project" value="UniProtKB-KW"/>
</dbReference>
<proteinExistence type="predicted"/>
<dbReference type="eggNOG" id="COG0664">
    <property type="taxonomic scope" value="Bacteria"/>
</dbReference>
<accession>A1WSF7</accession>
<dbReference type="PANTHER" id="PTHR24567">
    <property type="entry name" value="CRP FAMILY TRANSCRIPTIONAL REGULATORY PROTEIN"/>
    <property type="match status" value="1"/>
</dbReference>
<dbReference type="GO" id="GO:0005829">
    <property type="term" value="C:cytosol"/>
    <property type="evidence" value="ECO:0007669"/>
    <property type="project" value="TreeGrafter"/>
</dbReference>
<dbReference type="InterPro" id="IPR050397">
    <property type="entry name" value="Env_Response_Regulators"/>
</dbReference>
<dbReference type="SUPFAM" id="SSF46785">
    <property type="entry name" value="Winged helix' DNA-binding domain"/>
    <property type="match status" value="1"/>
</dbReference>
<sequence>MLPSALFRLPAETEVMAPGQVLRRRNEVLTCVLHLESGRVLHGILDEGLVRHQLGAVEGPFWLDAASALMGLPFPVDMVADTRVQVRRLPIEGFRRSLAKMAPGARGLLLDMAQGYRQQSELAVSRLAQDARARCAQWLLMHARADHSGALQVTLGQRKRLIAAQLGIVPETFSRVLRHLREQGLIHGSGDVLDLPQPRALQAMAGG</sequence>
<evidence type="ECO:0000313" key="5">
    <source>
        <dbReference type="EMBL" id="ABM60564.1"/>
    </source>
</evidence>
<evidence type="ECO:0000256" key="2">
    <source>
        <dbReference type="ARBA" id="ARBA00023125"/>
    </source>
</evidence>
<dbReference type="GO" id="GO:0003700">
    <property type="term" value="F:DNA-binding transcription factor activity"/>
    <property type="evidence" value="ECO:0007669"/>
    <property type="project" value="TreeGrafter"/>
</dbReference>
<organism evidence="5 6">
    <name type="scientific">Verminephrobacter eiseniae (strain EF01-2)</name>
    <dbReference type="NCBI Taxonomy" id="391735"/>
    <lineage>
        <taxon>Bacteria</taxon>
        <taxon>Pseudomonadati</taxon>
        <taxon>Pseudomonadota</taxon>
        <taxon>Betaproteobacteria</taxon>
        <taxon>Burkholderiales</taxon>
        <taxon>Comamonadaceae</taxon>
        <taxon>Verminephrobacter</taxon>
    </lineage>
</organism>
<dbReference type="OrthoDB" id="9151801at2"/>
<evidence type="ECO:0000256" key="3">
    <source>
        <dbReference type="ARBA" id="ARBA00023163"/>
    </source>
</evidence>
<dbReference type="EMBL" id="CP000542">
    <property type="protein sequence ID" value="ABM60564.1"/>
    <property type="molecule type" value="Genomic_DNA"/>
</dbReference>
<dbReference type="SMART" id="SM00419">
    <property type="entry name" value="HTH_CRP"/>
    <property type="match status" value="1"/>
</dbReference>
<dbReference type="SUPFAM" id="SSF51206">
    <property type="entry name" value="cAMP-binding domain-like"/>
    <property type="match status" value="1"/>
</dbReference>
<keyword evidence="1" id="KW-0805">Transcription regulation</keyword>
<feature type="domain" description="HTH crp-type" evidence="4">
    <location>
        <begin position="129"/>
        <end position="199"/>
    </location>
</feature>
<reference evidence="6" key="1">
    <citation type="submission" date="2006-12" db="EMBL/GenBank/DDBJ databases">
        <title>Complete sequence of chromosome 1 of Verminephrobacter eiseniae EF01-2.</title>
        <authorList>
            <person name="Copeland A."/>
            <person name="Lucas S."/>
            <person name="Lapidus A."/>
            <person name="Barry K."/>
            <person name="Detter J.C."/>
            <person name="Glavina del Rio T."/>
            <person name="Dalin E."/>
            <person name="Tice H."/>
            <person name="Pitluck S."/>
            <person name="Chertkov O."/>
            <person name="Brettin T."/>
            <person name="Bruce D."/>
            <person name="Han C."/>
            <person name="Tapia R."/>
            <person name="Gilna P."/>
            <person name="Schmutz J."/>
            <person name="Larimer F."/>
            <person name="Land M."/>
            <person name="Hauser L."/>
            <person name="Kyrpides N."/>
            <person name="Kim E."/>
            <person name="Stahl D."/>
            <person name="Richardson P."/>
        </authorList>
    </citation>
    <scope>NUCLEOTIDE SEQUENCE [LARGE SCALE GENOMIC DNA]</scope>
    <source>
        <strain evidence="6">EF01-2</strain>
    </source>
</reference>
<dbReference type="PANTHER" id="PTHR24567:SF74">
    <property type="entry name" value="HTH-TYPE TRANSCRIPTIONAL REGULATOR ARCR"/>
    <property type="match status" value="1"/>
</dbReference>
<dbReference type="Proteomes" id="UP000000374">
    <property type="component" value="Chromosome"/>
</dbReference>
<dbReference type="InterPro" id="IPR012318">
    <property type="entry name" value="HTH_CRP"/>
</dbReference>
<keyword evidence="2" id="KW-0238">DNA-binding</keyword>
<dbReference type="InterPro" id="IPR036390">
    <property type="entry name" value="WH_DNA-bd_sf"/>
</dbReference>
<gene>
    <name evidence="5" type="ordered locus">Veis_4874</name>
</gene>
<dbReference type="GeneID" id="76463137"/>
<dbReference type="Pfam" id="PF13545">
    <property type="entry name" value="HTH_Crp_2"/>
    <property type="match status" value="1"/>
</dbReference>
<dbReference type="HOGENOM" id="CLU_093399_0_0_4"/>
<dbReference type="RefSeq" id="WP_011812542.1">
    <property type="nucleotide sequence ID" value="NC_008786.1"/>
</dbReference>
<dbReference type="InterPro" id="IPR018490">
    <property type="entry name" value="cNMP-bd_dom_sf"/>
</dbReference>
<dbReference type="PROSITE" id="PS51063">
    <property type="entry name" value="HTH_CRP_2"/>
    <property type="match status" value="1"/>
</dbReference>
<dbReference type="InterPro" id="IPR036388">
    <property type="entry name" value="WH-like_DNA-bd_sf"/>
</dbReference>
<keyword evidence="6" id="KW-1185">Reference proteome</keyword>
<dbReference type="STRING" id="391735.Veis_4874"/>
<dbReference type="Gene3D" id="1.10.10.10">
    <property type="entry name" value="Winged helix-like DNA-binding domain superfamily/Winged helix DNA-binding domain"/>
    <property type="match status" value="1"/>
</dbReference>